<organism evidence="2 3">
    <name type="scientific">Isoptericola luteus</name>
    <dbReference type="NCBI Taxonomy" id="2879484"/>
    <lineage>
        <taxon>Bacteria</taxon>
        <taxon>Bacillati</taxon>
        <taxon>Actinomycetota</taxon>
        <taxon>Actinomycetes</taxon>
        <taxon>Micrococcales</taxon>
        <taxon>Promicromonosporaceae</taxon>
        <taxon>Isoptericola</taxon>
    </lineage>
</organism>
<dbReference type="PANTHER" id="PTHR33164">
    <property type="entry name" value="TRANSCRIPTIONAL REGULATOR, MARR FAMILY"/>
    <property type="match status" value="1"/>
</dbReference>
<accession>A0ABS7ZDK8</accession>
<evidence type="ECO:0000259" key="1">
    <source>
        <dbReference type="PROSITE" id="PS50995"/>
    </source>
</evidence>
<dbReference type="Gene3D" id="1.10.10.10">
    <property type="entry name" value="Winged helix-like DNA-binding domain superfamily/Winged helix DNA-binding domain"/>
    <property type="match status" value="1"/>
</dbReference>
<gene>
    <name evidence="2" type="ORF">LEP48_04135</name>
</gene>
<evidence type="ECO:0000313" key="3">
    <source>
        <dbReference type="Proteomes" id="UP001319870"/>
    </source>
</evidence>
<dbReference type="Pfam" id="PF12802">
    <property type="entry name" value="MarR_2"/>
    <property type="match status" value="1"/>
</dbReference>
<comment type="caution">
    <text evidence="2">The sequence shown here is derived from an EMBL/GenBank/DDBJ whole genome shotgun (WGS) entry which is preliminary data.</text>
</comment>
<dbReference type="SMART" id="SM00347">
    <property type="entry name" value="HTH_MARR"/>
    <property type="match status" value="1"/>
</dbReference>
<dbReference type="SUPFAM" id="SSF46785">
    <property type="entry name" value="Winged helix' DNA-binding domain"/>
    <property type="match status" value="1"/>
</dbReference>
<dbReference type="EMBL" id="JAIXCQ010000002">
    <property type="protein sequence ID" value="MCA5892542.1"/>
    <property type="molecule type" value="Genomic_DNA"/>
</dbReference>
<dbReference type="PRINTS" id="PR00598">
    <property type="entry name" value="HTHMARR"/>
</dbReference>
<dbReference type="InterPro" id="IPR000835">
    <property type="entry name" value="HTH_MarR-typ"/>
</dbReference>
<feature type="domain" description="HTH marR-type" evidence="1">
    <location>
        <begin position="13"/>
        <end position="152"/>
    </location>
</feature>
<dbReference type="PANTHER" id="PTHR33164:SF99">
    <property type="entry name" value="MARR FAMILY REGULATORY PROTEIN"/>
    <property type="match status" value="1"/>
</dbReference>
<dbReference type="PROSITE" id="PS50995">
    <property type="entry name" value="HTH_MARR_2"/>
    <property type="match status" value="1"/>
</dbReference>
<evidence type="ECO:0000313" key="2">
    <source>
        <dbReference type="EMBL" id="MCA5892542.1"/>
    </source>
</evidence>
<dbReference type="RefSeq" id="WP_225564313.1">
    <property type="nucleotide sequence ID" value="NZ_JAIXCQ010000002.1"/>
</dbReference>
<keyword evidence="3" id="KW-1185">Reference proteome</keyword>
<dbReference type="InterPro" id="IPR036388">
    <property type="entry name" value="WH-like_DNA-bd_sf"/>
</dbReference>
<proteinExistence type="predicted"/>
<sequence>MTTSTRDEPRWLDDEQMRSWLRLQAVIELLPAALDHQLRRDADLTHFEYIVLAMLSEARDHELRMSELARRTSATLPRLSHVARRLEARGYLERATDPDDRRATIACLTAPGLRKVVETAPGHARTVLENVYDDLDADEVTALSTTLGKVLARLDPGPVRSRR</sequence>
<dbReference type="Proteomes" id="UP001319870">
    <property type="component" value="Unassembled WGS sequence"/>
</dbReference>
<reference evidence="2 3" key="1">
    <citation type="submission" date="2021-09" db="EMBL/GenBank/DDBJ databases">
        <title>Isoptericola luteus sp. nov., a novel bacterium isolated from Harbin, the capital city of Heilongjiang province.</title>
        <authorList>
            <person name="Li J."/>
        </authorList>
    </citation>
    <scope>NUCLEOTIDE SEQUENCE [LARGE SCALE GENOMIC DNA]</scope>
    <source>
        <strain evidence="2 3">NEAU-Y5</strain>
    </source>
</reference>
<protein>
    <submittedName>
        <fullName evidence="2">MarR family transcriptional regulator</fullName>
    </submittedName>
</protein>
<name>A0ABS7ZDK8_9MICO</name>
<dbReference type="InterPro" id="IPR039422">
    <property type="entry name" value="MarR/SlyA-like"/>
</dbReference>
<dbReference type="InterPro" id="IPR036390">
    <property type="entry name" value="WH_DNA-bd_sf"/>
</dbReference>